<dbReference type="AlphaFoldDB" id="A0AAW1J2K3"/>
<sequence>MDCLADSNSFDKLCHCFSNSMTMEQLLKFALTSKVILSYEIDYLDSFHDRLIQGLWKRSSSCFYKMDDRHEKLAYVLLNENYEADLEKSLEKLRNLSVAHKVFAVSDVVETLGKNGVSMIGNEGFNSYENADIQADVDVVSEDKTESILDSVHTPDFVVNNFCTQTNRSFLANVGQPNPMESIVTSNRVHSHRYDNCIPLHNVNCFVSCFRFTNEIHAMVGCQVNCNLIDNAQLPNAYNVLDKMSQPTSCKDNTLTVEVIKYECIQVAGTKHFYKILNILFDGCQHLPQMPHDNNKLHCENSCSDCAGFHVVNHDTNGIFTPFDPGIVINHMPFFCFTYTLEVKGDFRGDEDTSEESTWKLLTHLGL</sequence>
<reference evidence="1" key="1">
    <citation type="submission" date="2024-03" db="EMBL/GenBank/DDBJ databases">
        <title>WGS assembly of Saponaria officinalis var. Norfolk2.</title>
        <authorList>
            <person name="Jenkins J."/>
            <person name="Shu S."/>
            <person name="Grimwood J."/>
            <person name="Barry K."/>
            <person name="Goodstein D."/>
            <person name="Schmutz J."/>
            <person name="Leebens-Mack J."/>
            <person name="Osbourn A."/>
        </authorList>
    </citation>
    <scope>NUCLEOTIDE SEQUENCE [LARGE SCALE GENOMIC DNA]</scope>
    <source>
        <strain evidence="1">JIC</strain>
    </source>
</reference>
<keyword evidence="2" id="KW-1185">Reference proteome</keyword>
<name>A0AAW1J2K3_SAPOF</name>
<dbReference type="Proteomes" id="UP001443914">
    <property type="component" value="Unassembled WGS sequence"/>
</dbReference>
<gene>
    <name evidence="1" type="ORF">RND81_08G025100</name>
</gene>
<organism evidence="1 2">
    <name type="scientific">Saponaria officinalis</name>
    <name type="common">Common soapwort</name>
    <name type="synonym">Lychnis saponaria</name>
    <dbReference type="NCBI Taxonomy" id="3572"/>
    <lineage>
        <taxon>Eukaryota</taxon>
        <taxon>Viridiplantae</taxon>
        <taxon>Streptophyta</taxon>
        <taxon>Embryophyta</taxon>
        <taxon>Tracheophyta</taxon>
        <taxon>Spermatophyta</taxon>
        <taxon>Magnoliopsida</taxon>
        <taxon>eudicotyledons</taxon>
        <taxon>Gunneridae</taxon>
        <taxon>Pentapetalae</taxon>
        <taxon>Caryophyllales</taxon>
        <taxon>Caryophyllaceae</taxon>
        <taxon>Caryophylleae</taxon>
        <taxon>Saponaria</taxon>
    </lineage>
</organism>
<comment type="caution">
    <text evidence="1">The sequence shown here is derived from an EMBL/GenBank/DDBJ whole genome shotgun (WGS) entry which is preliminary data.</text>
</comment>
<protein>
    <submittedName>
        <fullName evidence="1">Uncharacterized protein</fullName>
    </submittedName>
</protein>
<proteinExistence type="predicted"/>
<evidence type="ECO:0000313" key="2">
    <source>
        <dbReference type="Proteomes" id="UP001443914"/>
    </source>
</evidence>
<dbReference type="EMBL" id="JBDFQZ010000008">
    <property type="protein sequence ID" value="KAK9697252.1"/>
    <property type="molecule type" value="Genomic_DNA"/>
</dbReference>
<accession>A0AAW1J2K3</accession>
<evidence type="ECO:0000313" key="1">
    <source>
        <dbReference type="EMBL" id="KAK9697252.1"/>
    </source>
</evidence>